<sequence length="232" mass="24567">MWRPLGVVASGHPACVRAVCARAVLWLDVSGAGFGDGGPSGIGPTEIPDEFVQFMLRQTNGSAIERERIASELRQALMAAPVVPGGNERRPPFVGLPATQMSATVARDLAYSAHGMPDAMAVPQHSAAVVSAPNAGWTPGCAWPLHPAAVQPSYHRDQWPIIQAQSVGAPTYRPPAGRRPQRAPSQVVCRRCGGVGHIARNCASRPRQDNAVCFQCGRPGHFQAQCSGNGRQ</sequence>
<name>A0ACB7T7K3_HYAAI</name>
<gene>
    <name evidence="1" type="ORF">HPB50_010772</name>
</gene>
<keyword evidence="2" id="KW-1185">Reference proteome</keyword>
<organism evidence="1 2">
    <name type="scientific">Hyalomma asiaticum</name>
    <name type="common">Tick</name>
    <dbReference type="NCBI Taxonomy" id="266040"/>
    <lineage>
        <taxon>Eukaryota</taxon>
        <taxon>Metazoa</taxon>
        <taxon>Ecdysozoa</taxon>
        <taxon>Arthropoda</taxon>
        <taxon>Chelicerata</taxon>
        <taxon>Arachnida</taxon>
        <taxon>Acari</taxon>
        <taxon>Parasitiformes</taxon>
        <taxon>Ixodida</taxon>
        <taxon>Ixodoidea</taxon>
        <taxon>Ixodidae</taxon>
        <taxon>Hyalomminae</taxon>
        <taxon>Hyalomma</taxon>
    </lineage>
</organism>
<proteinExistence type="predicted"/>
<evidence type="ECO:0000313" key="2">
    <source>
        <dbReference type="Proteomes" id="UP000821845"/>
    </source>
</evidence>
<dbReference type="EMBL" id="CM023490">
    <property type="protein sequence ID" value="KAH6942825.1"/>
    <property type="molecule type" value="Genomic_DNA"/>
</dbReference>
<reference evidence="1" key="1">
    <citation type="submission" date="2020-05" db="EMBL/GenBank/DDBJ databases">
        <title>Large-scale comparative analyses of tick genomes elucidate their genetic diversity and vector capacities.</title>
        <authorList>
            <person name="Jia N."/>
            <person name="Wang J."/>
            <person name="Shi W."/>
            <person name="Du L."/>
            <person name="Sun Y."/>
            <person name="Zhan W."/>
            <person name="Jiang J."/>
            <person name="Wang Q."/>
            <person name="Zhang B."/>
            <person name="Ji P."/>
            <person name="Sakyi L.B."/>
            <person name="Cui X."/>
            <person name="Yuan T."/>
            <person name="Jiang B."/>
            <person name="Yang W."/>
            <person name="Lam T.T.-Y."/>
            <person name="Chang Q."/>
            <person name="Ding S."/>
            <person name="Wang X."/>
            <person name="Zhu J."/>
            <person name="Ruan X."/>
            <person name="Zhao L."/>
            <person name="Wei J."/>
            <person name="Que T."/>
            <person name="Du C."/>
            <person name="Cheng J."/>
            <person name="Dai P."/>
            <person name="Han X."/>
            <person name="Huang E."/>
            <person name="Gao Y."/>
            <person name="Liu J."/>
            <person name="Shao H."/>
            <person name="Ye R."/>
            <person name="Li L."/>
            <person name="Wei W."/>
            <person name="Wang X."/>
            <person name="Wang C."/>
            <person name="Yang T."/>
            <person name="Huo Q."/>
            <person name="Li W."/>
            <person name="Guo W."/>
            <person name="Chen H."/>
            <person name="Zhou L."/>
            <person name="Ni X."/>
            <person name="Tian J."/>
            <person name="Zhou Y."/>
            <person name="Sheng Y."/>
            <person name="Liu T."/>
            <person name="Pan Y."/>
            <person name="Xia L."/>
            <person name="Li J."/>
            <person name="Zhao F."/>
            <person name="Cao W."/>
        </authorList>
    </citation>
    <scope>NUCLEOTIDE SEQUENCE</scope>
    <source>
        <strain evidence="1">Hyas-2018</strain>
    </source>
</reference>
<dbReference type="Proteomes" id="UP000821845">
    <property type="component" value="Chromosome 10"/>
</dbReference>
<protein>
    <submittedName>
        <fullName evidence="1">Uncharacterized protein</fullName>
    </submittedName>
</protein>
<accession>A0ACB7T7K3</accession>
<evidence type="ECO:0000313" key="1">
    <source>
        <dbReference type="EMBL" id="KAH6942825.1"/>
    </source>
</evidence>
<comment type="caution">
    <text evidence="1">The sequence shown here is derived from an EMBL/GenBank/DDBJ whole genome shotgun (WGS) entry which is preliminary data.</text>
</comment>